<proteinExistence type="predicted"/>
<name>A0ACA9NX00_9GLOM</name>
<dbReference type="Proteomes" id="UP000789920">
    <property type="component" value="Unassembled WGS sequence"/>
</dbReference>
<feature type="non-terminal residue" evidence="1">
    <location>
        <position position="516"/>
    </location>
</feature>
<sequence>MAIREIIEAFSITDYLIIFALIIATYVFNFYYKYLTRPNPLNGPFPLPFIGNLHNMVYDLRLFYAKCRQNYGDICEVTFDGTRAIIISRPEYAEKMIQSCATRLPYNQGLEEYEFSNHGVAGNDDLKSWKCNKQFMDHVLVSPKFRDYTVNSMNKFFKELNGYWQFLGMQNVSNNKNDNNWTLETNLAEWFRAIANDTMSEIVTGECMSYAMASYYNMQSTVKHECPDALIKDGNKFVKALIYHLQGGMFFAMFGKFFRHYVPIIRDVANSYLKNRAYMYERLDHLIKTRREKIEKMPVGTEMESDMLTSLIILNTEKDNDKTKIKSIDGVSYEPMPDVEIRSILVEAMAVGSNSVKIDSVFSESSNLSYETLLKLKYCEAIIKETIRMIPASLYITRYTTKEYEVAGYKWPAGTFFHINLLGIQGHPEIWPNPESFDPDRFYNDNQNKINYSLVLFGGGIRICPARKLSMIQLLLWMTLVYRNYNVELVNIHKPLKITGLSSSSIPELEVRISPR</sequence>
<comment type="caution">
    <text evidence="1">The sequence shown here is derived from an EMBL/GenBank/DDBJ whole genome shotgun (WGS) entry which is preliminary data.</text>
</comment>
<accession>A0ACA9NX00</accession>
<reference evidence="1" key="1">
    <citation type="submission" date="2021-06" db="EMBL/GenBank/DDBJ databases">
        <authorList>
            <person name="Kallberg Y."/>
            <person name="Tangrot J."/>
            <person name="Rosling A."/>
        </authorList>
    </citation>
    <scope>NUCLEOTIDE SEQUENCE</scope>
    <source>
        <strain evidence="1">MA461A</strain>
    </source>
</reference>
<protein>
    <submittedName>
        <fullName evidence="1">23728_t:CDS:1</fullName>
    </submittedName>
</protein>
<evidence type="ECO:0000313" key="1">
    <source>
        <dbReference type="EMBL" id="CAG8672031.1"/>
    </source>
</evidence>
<evidence type="ECO:0000313" key="2">
    <source>
        <dbReference type="Proteomes" id="UP000789920"/>
    </source>
</evidence>
<gene>
    <name evidence="1" type="ORF">RPERSI_LOCUS8722</name>
</gene>
<organism evidence="1 2">
    <name type="scientific">Racocetra persica</name>
    <dbReference type="NCBI Taxonomy" id="160502"/>
    <lineage>
        <taxon>Eukaryota</taxon>
        <taxon>Fungi</taxon>
        <taxon>Fungi incertae sedis</taxon>
        <taxon>Mucoromycota</taxon>
        <taxon>Glomeromycotina</taxon>
        <taxon>Glomeromycetes</taxon>
        <taxon>Diversisporales</taxon>
        <taxon>Gigasporaceae</taxon>
        <taxon>Racocetra</taxon>
    </lineage>
</organism>
<keyword evidence="2" id="KW-1185">Reference proteome</keyword>
<dbReference type="EMBL" id="CAJVQC010015953">
    <property type="protein sequence ID" value="CAG8672031.1"/>
    <property type="molecule type" value="Genomic_DNA"/>
</dbReference>